<dbReference type="Gene3D" id="3.20.20.140">
    <property type="entry name" value="Metal-dependent hydrolases"/>
    <property type="match status" value="1"/>
</dbReference>
<dbReference type="SUPFAM" id="SSF51556">
    <property type="entry name" value="Metallo-dependent hydrolases"/>
    <property type="match status" value="1"/>
</dbReference>
<feature type="domain" description="Amidohydrolase-related" evidence="2">
    <location>
        <begin position="81"/>
        <end position="375"/>
    </location>
</feature>
<protein>
    <submittedName>
        <fullName evidence="3">Amidohydrolase</fullName>
    </submittedName>
</protein>
<dbReference type="Pfam" id="PF04909">
    <property type="entry name" value="Amidohydro_2"/>
    <property type="match status" value="1"/>
</dbReference>
<dbReference type="STRING" id="1841861.GCA_900157365_03927"/>
<gene>
    <name evidence="3" type="ORF">MNAB215_5608</name>
</gene>
<dbReference type="AlphaFoldDB" id="A0A2U3PHY5"/>
<dbReference type="EMBL" id="FUEZ01000004">
    <property type="protein sequence ID" value="SPM43382.1"/>
    <property type="molecule type" value="Genomic_DNA"/>
</dbReference>
<reference evidence="3 4" key="1">
    <citation type="submission" date="2017-01" db="EMBL/GenBank/DDBJ databases">
        <authorList>
            <consortium name="Urmite Genomes"/>
        </authorList>
    </citation>
    <scope>NUCLEOTIDE SEQUENCE [LARGE SCALE GENOMIC DNA]</scope>
    <source>
        <strain evidence="3 4">AB215</strain>
    </source>
</reference>
<organism evidence="3 4">
    <name type="scientific">Mycobacterium numidiamassiliense</name>
    <dbReference type="NCBI Taxonomy" id="1841861"/>
    <lineage>
        <taxon>Bacteria</taxon>
        <taxon>Bacillati</taxon>
        <taxon>Actinomycetota</taxon>
        <taxon>Actinomycetes</taxon>
        <taxon>Mycobacteriales</taxon>
        <taxon>Mycobacteriaceae</taxon>
        <taxon>Mycobacterium</taxon>
    </lineage>
</organism>
<dbReference type="InterPro" id="IPR006680">
    <property type="entry name" value="Amidohydro-rel"/>
</dbReference>
<evidence type="ECO:0000313" key="3">
    <source>
        <dbReference type="EMBL" id="SPM43382.1"/>
    </source>
</evidence>
<evidence type="ECO:0000313" key="4">
    <source>
        <dbReference type="Proteomes" id="UP000240424"/>
    </source>
</evidence>
<keyword evidence="1" id="KW-0456">Lyase</keyword>
<dbReference type="GO" id="GO:0005737">
    <property type="term" value="C:cytoplasm"/>
    <property type="evidence" value="ECO:0007669"/>
    <property type="project" value="TreeGrafter"/>
</dbReference>
<dbReference type="OrthoDB" id="8673349at2"/>
<dbReference type="RefSeq" id="WP_077081649.1">
    <property type="nucleotide sequence ID" value="NZ_FUEZ01000004.1"/>
</dbReference>
<keyword evidence="3" id="KW-0378">Hydrolase</keyword>
<dbReference type="InterPro" id="IPR032465">
    <property type="entry name" value="ACMSD"/>
</dbReference>
<dbReference type="GO" id="GO:0016831">
    <property type="term" value="F:carboxy-lyase activity"/>
    <property type="evidence" value="ECO:0007669"/>
    <property type="project" value="InterPro"/>
</dbReference>
<dbReference type="GO" id="GO:0019748">
    <property type="term" value="P:secondary metabolic process"/>
    <property type="evidence" value="ECO:0007669"/>
    <property type="project" value="TreeGrafter"/>
</dbReference>
<keyword evidence="4" id="KW-1185">Reference proteome</keyword>
<evidence type="ECO:0000256" key="1">
    <source>
        <dbReference type="ARBA" id="ARBA00023239"/>
    </source>
</evidence>
<sequence>MNKDDMILISVDDHIVEPPDMFKNHLPKKYADEAPRLVHNPDGSDSWQFRDVVIPNVALNAVAGRPKEEYGLEPQGLDEIRPGCWQVDERVKDMNAGGIFASICFPTFPGFAGRLFAIEDPEFGLALLRAYNDWHVEEWCGAYPARFIPMCLPVIWDPEACAAEVRRNANRGVHALTFTENPAAMGRPSFHDDYWTPLWEALVDTDTVMNVHIGSSGKLAITAPDAPMDVMITLQPMNIVQAAADLLWSAPIKKYPDLKIALSEGGTGWIPYFLERADRTYEMHSTWTHQDFGNKLPSEVFREHFLTCFISDNVGIQLRHQIGIDNIAWEADYPHSDSMWPEAPEQLWDVLGGHNVSETDINKMTHENAMRWYSFDPFTQHPREQATVGSLRQASKGHDVSIRALSHHQAGDRIANALADATRGNNG</sequence>
<dbReference type="Proteomes" id="UP000240424">
    <property type="component" value="Unassembled WGS sequence"/>
</dbReference>
<accession>A0A2U3PHY5</accession>
<dbReference type="PANTHER" id="PTHR21240:SF28">
    <property type="entry name" value="ISO-OROTATE DECARBOXYLASE (EUROFUNG)"/>
    <property type="match status" value="1"/>
</dbReference>
<dbReference type="InterPro" id="IPR032466">
    <property type="entry name" value="Metal_Hydrolase"/>
</dbReference>
<dbReference type="PANTHER" id="PTHR21240">
    <property type="entry name" value="2-AMINO-3-CARBOXYLMUCONATE-6-SEMIALDEHYDE DECARBOXYLASE"/>
    <property type="match status" value="1"/>
</dbReference>
<dbReference type="GO" id="GO:0016787">
    <property type="term" value="F:hydrolase activity"/>
    <property type="evidence" value="ECO:0007669"/>
    <property type="project" value="UniProtKB-KW"/>
</dbReference>
<name>A0A2U3PHY5_9MYCO</name>
<proteinExistence type="predicted"/>
<evidence type="ECO:0000259" key="2">
    <source>
        <dbReference type="Pfam" id="PF04909"/>
    </source>
</evidence>